<dbReference type="PANTHER" id="PTHR37691">
    <property type="entry name" value="BLR3518 PROTEIN"/>
    <property type="match status" value="1"/>
</dbReference>
<evidence type="ECO:0000313" key="2">
    <source>
        <dbReference type="Proteomes" id="UP000316562"/>
    </source>
</evidence>
<dbReference type="Gene3D" id="3.40.1260.10">
    <property type="entry name" value="DsrEFH-like"/>
    <property type="match status" value="1"/>
</dbReference>
<organism evidence="1 2">
    <name type="scientific">Acididesulfobacter guangdongensis</name>
    <dbReference type="NCBI Taxonomy" id="2597225"/>
    <lineage>
        <taxon>Bacteria</taxon>
        <taxon>Deltaproteobacteria</taxon>
        <taxon>Candidatus Acidulodesulfobacterales</taxon>
        <taxon>Candidatus Acididesulfobacter</taxon>
    </lineage>
</organism>
<name>A0A519BER8_ACIG2</name>
<proteinExistence type="predicted"/>
<accession>A0A519BER8</accession>
<dbReference type="SUPFAM" id="SSF75169">
    <property type="entry name" value="DsrEFH-like"/>
    <property type="match status" value="1"/>
</dbReference>
<sequence length="173" mass="19763">MQKKFKTAYAFTFLIIFLFIIALSFNLHNADAKAATKQIAPVKSRTVYPLTFFKHRPIKFVEQLTQNSKRWPIALKSLALAGHVFAENHIKYSIIIVAYGPGLKAFVVKDDKKYGKIVEKLHNEGIKMVVCHESMKDSHITPNMLFPFVKISYPGIIAYIVKKEDQGYAFIKP</sequence>
<evidence type="ECO:0000313" key="1">
    <source>
        <dbReference type="EMBL" id="RZD15762.1"/>
    </source>
</evidence>
<dbReference type="Proteomes" id="UP000316562">
    <property type="component" value="Unassembled WGS sequence"/>
</dbReference>
<dbReference type="InterPro" id="IPR003787">
    <property type="entry name" value="Sulphur_relay_DsrE/F-like"/>
</dbReference>
<dbReference type="Pfam" id="PF02635">
    <property type="entry name" value="DsrE"/>
    <property type="match status" value="1"/>
</dbReference>
<reference evidence="1 2" key="1">
    <citation type="journal article" date="2019" name="ISME J.">
        <title>Insights into ecological role of a new deltaproteobacterial order Candidatus Acidulodesulfobacterales by metagenomics and metatranscriptomics.</title>
        <authorList>
            <person name="Tan S."/>
            <person name="Liu J."/>
            <person name="Fang Y."/>
            <person name="Hedlund B.P."/>
            <person name="Lian Z.H."/>
            <person name="Huang L.Y."/>
            <person name="Li J.T."/>
            <person name="Huang L.N."/>
            <person name="Li W.J."/>
            <person name="Jiang H.C."/>
            <person name="Dong H.L."/>
            <person name="Shu W.S."/>
        </authorList>
    </citation>
    <scope>NUCLEOTIDE SEQUENCE [LARGE SCALE GENOMIC DNA]</scope>
    <source>
        <strain evidence="1">AP2</strain>
    </source>
</reference>
<protein>
    <submittedName>
        <fullName evidence="1">Uncharacterized protein</fullName>
    </submittedName>
</protein>
<dbReference type="EMBL" id="SGBC01000004">
    <property type="protein sequence ID" value="RZD15762.1"/>
    <property type="molecule type" value="Genomic_DNA"/>
</dbReference>
<dbReference type="InterPro" id="IPR027396">
    <property type="entry name" value="DsrEFH-like"/>
</dbReference>
<gene>
    <name evidence="1" type="ORF">EVJ46_09590</name>
</gene>
<dbReference type="AlphaFoldDB" id="A0A519BER8"/>
<comment type="caution">
    <text evidence="1">The sequence shown here is derived from an EMBL/GenBank/DDBJ whole genome shotgun (WGS) entry which is preliminary data.</text>
</comment>
<dbReference type="PANTHER" id="PTHR37691:SF1">
    <property type="entry name" value="BLR3518 PROTEIN"/>
    <property type="match status" value="1"/>
</dbReference>